<keyword evidence="2" id="KW-1185">Reference proteome</keyword>
<gene>
    <name evidence="1" type="ORF">SAMN05421779_10357</name>
</gene>
<dbReference type="Pfam" id="PF12261">
    <property type="entry name" value="T_hemolysin"/>
    <property type="match status" value="1"/>
</dbReference>
<dbReference type="InterPro" id="IPR022050">
    <property type="entry name" value="T_hemolysin"/>
</dbReference>
<dbReference type="STRING" id="80876.SAMN05421779_10357"/>
<evidence type="ECO:0000313" key="1">
    <source>
        <dbReference type="EMBL" id="SIS67839.1"/>
    </source>
</evidence>
<dbReference type="OrthoDB" id="7432757at2"/>
<dbReference type="Proteomes" id="UP000185678">
    <property type="component" value="Unassembled WGS sequence"/>
</dbReference>
<proteinExistence type="predicted"/>
<sequence length="195" mass="20917">MVIILADRTHSQRAALEQMVRNVFQASYQADVPSFPDHLVAALDETGSPVAVAGVRSVRDGFFSEVYLDGSAESVLSSVCGSRVARDEIVEFSSLAAVRPGAAMPLVGAAIGLCLAAGARHGLFTATDRLRALLRRSGLTCVDLGPARPDRLSDAARWGRYYQHDPRVIAVTAESLSSSWRLPVGLSFPEERLHA</sequence>
<dbReference type="SUPFAM" id="SSF55729">
    <property type="entry name" value="Acyl-CoA N-acyltransferases (Nat)"/>
    <property type="match status" value="1"/>
</dbReference>
<dbReference type="EMBL" id="FTOA01000003">
    <property type="protein sequence ID" value="SIS67839.1"/>
    <property type="molecule type" value="Genomic_DNA"/>
</dbReference>
<dbReference type="InterPro" id="IPR016181">
    <property type="entry name" value="Acyl_CoA_acyltransferase"/>
</dbReference>
<organism evidence="1 2">
    <name type="scientific">Insolitispirillum peregrinum</name>
    <dbReference type="NCBI Taxonomy" id="80876"/>
    <lineage>
        <taxon>Bacteria</taxon>
        <taxon>Pseudomonadati</taxon>
        <taxon>Pseudomonadota</taxon>
        <taxon>Alphaproteobacteria</taxon>
        <taxon>Rhodospirillales</taxon>
        <taxon>Novispirillaceae</taxon>
        <taxon>Insolitispirillum</taxon>
    </lineage>
</organism>
<dbReference type="RefSeq" id="WP_076399714.1">
    <property type="nucleotide sequence ID" value="NZ_FTOA01000003.1"/>
</dbReference>
<name>A0A1N7L1W8_9PROT</name>
<protein>
    <submittedName>
        <fullName evidence="1">Thermostable hemolysin</fullName>
    </submittedName>
</protein>
<accession>A0A1N7L1W8</accession>
<evidence type="ECO:0000313" key="2">
    <source>
        <dbReference type="Proteomes" id="UP000185678"/>
    </source>
</evidence>
<dbReference type="AlphaFoldDB" id="A0A1N7L1W8"/>
<reference evidence="1 2" key="1">
    <citation type="submission" date="2017-01" db="EMBL/GenBank/DDBJ databases">
        <authorList>
            <person name="Mah S.A."/>
            <person name="Swanson W.J."/>
            <person name="Moy G.W."/>
            <person name="Vacquier V.D."/>
        </authorList>
    </citation>
    <scope>NUCLEOTIDE SEQUENCE [LARGE SCALE GENOMIC DNA]</scope>
    <source>
        <strain evidence="1 2">DSM 11589</strain>
    </source>
</reference>